<dbReference type="AlphaFoldDB" id="A0AAV7PVB2"/>
<evidence type="ECO:0000313" key="1">
    <source>
        <dbReference type="EMBL" id="KAJ1131894.1"/>
    </source>
</evidence>
<dbReference type="Proteomes" id="UP001066276">
    <property type="component" value="Chromosome 7"/>
</dbReference>
<accession>A0AAV7PVB2</accession>
<reference evidence="1" key="1">
    <citation type="journal article" date="2022" name="bioRxiv">
        <title>Sequencing and chromosome-scale assembly of the giantPleurodeles waltlgenome.</title>
        <authorList>
            <person name="Brown T."/>
            <person name="Elewa A."/>
            <person name="Iarovenko S."/>
            <person name="Subramanian E."/>
            <person name="Araus A.J."/>
            <person name="Petzold A."/>
            <person name="Susuki M."/>
            <person name="Suzuki K.-i.T."/>
            <person name="Hayashi T."/>
            <person name="Toyoda A."/>
            <person name="Oliveira C."/>
            <person name="Osipova E."/>
            <person name="Leigh N.D."/>
            <person name="Simon A."/>
            <person name="Yun M.H."/>
        </authorList>
    </citation>
    <scope>NUCLEOTIDE SEQUENCE</scope>
    <source>
        <strain evidence="1">20211129_DDA</strain>
        <tissue evidence="1">Liver</tissue>
    </source>
</reference>
<protein>
    <submittedName>
        <fullName evidence="1">Uncharacterized protein</fullName>
    </submittedName>
</protein>
<comment type="caution">
    <text evidence="1">The sequence shown here is derived from an EMBL/GenBank/DDBJ whole genome shotgun (WGS) entry which is preliminary data.</text>
</comment>
<proteinExistence type="predicted"/>
<keyword evidence="2" id="KW-1185">Reference proteome</keyword>
<gene>
    <name evidence="1" type="ORF">NDU88_010225</name>
</gene>
<evidence type="ECO:0000313" key="2">
    <source>
        <dbReference type="Proteomes" id="UP001066276"/>
    </source>
</evidence>
<dbReference type="EMBL" id="JANPWB010000011">
    <property type="protein sequence ID" value="KAJ1131894.1"/>
    <property type="molecule type" value="Genomic_DNA"/>
</dbReference>
<organism evidence="1 2">
    <name type="scientific">Pleurodeles waltl</name>
    <name type="common">Iberian ribbed newt</name>
    <dbReference type="NCBI Taxonomy" id="8319"/>
    <lineage>
        <taxon>Eukaryota</taxon>
        <taxon>Metazoa</taxon>
        <taxon>Chordata</taxon>
        <taxon>Craniata</taxon>
        <taxon>Vertebrata</taxon>
        <taxon>Euteleostomi</taxon>
        <taxon>Amphibia</taxon>
        <taxon>Batrachia</taxon>
        <taxon>Caudata</taxon>
        <taxon>Salamandroidea</taxon>
        <taxon>Salamandridae</taxon>
        <taxon>Pleurodelinae</taxon>
        <taxon>Pleurodeles</taxon>
    </lineage>
</organism>
<name>A0AAV7PVB2_PLEWA</name>
<sequence>MRNRVCSWFTQIWWWDRGVAPLTTAGKAEKKERQRPQMPLSVVVRWYGTLDLEQQRLKQEVAMALVEAVMAWDASAVDVVEETRDQGED</sequence>